<sequence length="225" mass="24851">MKELLLNIMEQSGSLSVEEIVLHIAVSALLSLAIFLSYRYTHSGTAYSRKFNVSLVTLTILTATVMTVIGNNIALSLGMVGALSIVRFRTAIKDSRDTTYIFWAIIVGICCGVGDYLVAGVGSGVVFLVLLLLGRVRNENRILLIIRAGRSNETPIESLVFQHFNKKALLKVKNTTPDAVELIFEMPRSAYSLNYKRDESITDKLYRLPGVEYVNIVTQSDEISG</sequence>
<dbReference type="EMBL" id="DVJN01000221">
    <property type="protein sequence ID" value="HIS93645.1"/>
    <property type="molecule type" value="Genomic_DNA"/>
</dbReference>
<gene>
    <name evidence="2" type="ORF">IAA84_11585</name>
</gene>
<keyword evidence="1" id="KW-1133">Transmembrane helix</keyword>
<feature type="transmembrane region" description="Helical" evidence="1">
    <location>
        <begin position="53"/>
        <end position="80"/>
    </location>
</feature>
<feature type="transmembrane region" description="Helical" evidence="1">
    <location>
        <begin position="100"/>
        <end position="133"/>
    </location>
</feature>
<comment type="caution">
    <text evidence="2">The sequence shown here is derived from an EMBL/GenBank/DDBJ whole genome shotgun (WGS) entry which is preliminary data.</text>
</comment>
<evidence type="ECO:0000313" key="3">
    <source>
        <dbReference type="Proteomes" id="UP000824140"/>
    </source>
</evidence>
<protein>
    <submittedName>
        <fullName evidence="2">DUF4956 domain-containing protein</fullName>
    </submittedName>
</protein>
<dbReference type="Proteomes" id="UP000824140">
    <property type="component" value="Unassembled WGS sequence"/>
</dbReference>
<dbReference type="Pfam" id="PF16316">
    <property type="entry name" value="DUF4956"/>
    <property type="match status" value="1"/>
</dbReference>
<organism evidence="2 3">
    <name type="scientific">Candidatus Alectryocaccomicrobium excrementavium</name>
    <dbReference type="NCBI Taxonomy" id="2840668"/>
    <lineage>
        <taxon>Bacteria</taxon>
        <taxon>Bacillati</taxon>
        <taxon>Bacillota</taxon>
        <taxon>Clostridia</taxon>
        <taxon>Candidatus Alectryocaccomicrobium</taxon>
    </lineage>
</organism>
<proteinExistence type="predicted"/>
<keyword evidence="1" id="KW-0812">Transmembrane</keyword>
<feature type="transmembrane region" description="Helical" evidence="1">
    <location>
        <begin position="20"/>
        <end position="41"/>
    </location>
</feature>
<name>A0A9D1G393_9FIRM</name>
<reference evidence="2" key="1">
    <citation type="submission" date="2020-10" db="EMBL/GenBank/DDBJ databases">
        <authorList>
            <person name="Gilroy R."/>
        </authorList>
    </citation>
    <scope>NUCLEOTIDE SEQUENCE</scope>
    <source>
        <strain evidence="2">13766</strain>
    </source>
</reference>
<keyword evidence="1" id="KW-0472">Membrane</keyword>
<dbReference type="AlphaFoldDB" id="A0A9D1G393"/>
<dbReference type="InterPro" id="IPR032531">
    <property type="entry name" value="DUF4956"/>
</dbReference>
<accession>A0A9D1G393</accession>
<evidence type="ECO:0000313" key="2">
    <source>
        <dbReference type="EMBL" id="HIS93645.1"/>
    </source>
</evidence>
<evidence type="ECO:0000256" key="1">
    <source>
        <dbReference type="SAM" id="Phobius"/>
    </source>
</evidence>
<reference evidence="2" key="2">
    <citation type="journal article" date="2021" name="PeerJ">
        <title>Extensive microbial diversity within the chicken gut microbiome revealed by metagenomics and culture.</title>
        <authorList>
            <person name="Gilroy R."/>
            <person name="Ravi A."/>
            <person name="Getino M."/>
            <person name="Pursley I."/>
            <person name="Horton D.L."/>
            <person name="Alikhan N.F."/>
            <person name="Baker D."/>
            <person name="Gharbi K."/>
            <person name="Hall N."/>
            <person name="Watson M."/>
            <person name="Adriaenssens E.M."/>
            <person name="Foster-Nyarko E."/>
            <person name="Jarju S."/>
            <person name="Secka A."/>
            <person name="Antonio M."/>
            <person name="Oren A."/>
            <person name="Chaudhuri R.R."/>
            <person name="La Ragione R."/>
            <person name="Hildebrand F."/>
            <person name="Pallen M.J."/>
        </authorList>
    </citation>
    <scope>NUCLEOTIDE SEQUENCE</scope>
    <source>
        <strain evidence="2">13766</strain>
    </source>
</reference>